<protein>
    <submittedName>
        <fullName evidence="1">Uncharacterized protein</fullName>
    </submittedName>
</protein>
<evidence type="ECO:0000313" key="1">
    <source>
        <dbReference type="EMBL" id="KAH0820495.1"/>
    </source>
</evidence>
<accession>A0A8J6HKP0</accession>
<dbReference type="Proteomes" id="UP000719412">
    <property type="component" value="Unassembled WGS sequence"/>
</dbReference>
<reference evidence="1" key="1">
    <citation type="journal article" date="2020" name="J Insects Food Feed">
        <title>The yellow mealworm (Tenebrio molitor) genome: a resource for the emerging insects as food and feed industry.</title>
        <authorList>
            <person name="Eriksson T."/>
            <person name="Andere A."/>
            <person name="Kelstrup H."/>
            <person name="Emery V."/>
            <person name="Picard C."/>
        </authorList>
    </citation>
    <scope>NUCLEOTIDE SEQUENCE</scope>
    <source>
        <strain evidence="1">Stoneville</strain>
        <tissue evidence="1">Whole head</tissue>
    </source>
</reference>
<reference evidence="1" key="2">
    <citation type="submission" date="2021-08" db="EMBL/GenBank/DDBJ databases">
        <authorList>
            <person name="Eriksson T."/>
        </authorList>
    </citation>
    <scope>NUCLEOTIDE SEQUENCE</scope>
    <source>
        <strain evidence="1">Stoneville</strain>
        <tissue evidence="1">Whole head</tissue>
    </source>
</reference>
<gene>
    <name evidence="1" type="ORF">GEV33_002296</name>
</gene>
<comment type="caution">
    <text evidence="1">The sequence shown here is derived from an EMBL/GenBank/DDBJ whole genome shotgun (WGS) entry which is preliminary data.</text>
</comment>
<dbReference type="EMBL" id="JABDTM020011741">
    <property type="protein sequence ID" value="KAH0820495.1"/>
    <property type="molecule type" value="Genomic_DNA"/>
</dbReference>
<sequence length="154" mass="17851">MACKNTKILNSFAQNTSYSTYDIPERYRNSFYLANAALFDQANWFLHRAYEICFPRLVSRLKDRQKMLSDSEANKKVMTAVHLLDCNSIIVRFPIDRENGKKEIIRGFRAQHGLFSGLDTCLGGAKSGERILYYKLPLIEVKLQFFVLSHSRFV</sequence>
<organism evidence="1 2">
    <name type="scientific">Tenebrio molitor</name>
    <name type="common">Yellow mealworm beetle</name>
    <dbReference type="NCBI Taxonomy" id="7067"/>
    <lineage>
        <taxon>Eukaryota</taxon>
        <taxon>Metazoa</taxon>
        <taxon>Ecdysozoa</taxon>
        <taxon>Arthropoda</taxon>
        <taxon>Hexapoda</taxon>
        <taxon>Insecta</taxon>
        <taxon>Pterygota</taxon>
        <taxon>Neoptera</taxon>
        <taxon>Endopterygota</taxon>
        <taxon>Coleoptera</taxon>
        <taxon>Polyphaga</taxon>
        <taxon>Cucujiformia</taxon>
        <taxon>Tenebrionidae</taxon>
        <taxon>Tenebrio</taxon>
    </lineage>
</organism>
<evidence type="ECO:0000313" key="2">
    <source>
        <dbReference type="Proteomes" id="UP000719412"/>
    </source>
</evidence>
<proteinExistence type="predicted"/>
<name>A0A8J6HKP0_TENMO</name>
<keyword evidence="2" id="KW-1185">Reference proteome</keyword>
<dbReference type="AlphaFoldDB" id="A0A8J6HKP0"/>